<evidence type="ECO:0000259" key="9">
    <source>
        <dbReference type="Pfam" id="PF12340"/>
    </source>
</evidence>
<evidence type="ECO:0000256" key="1">
    <source>
        <dbReference type="ARBA" id="ARBA00000707"/>
    </source>
</evidence>
<dbReference type="PANTHER" id="PTHR13367">
    <property type="entry name" value="UBIQUITIN THIOESTERASE"/>
    <property type="match status" value="1"/>
</dbReference>
<dbReference type="GO" id="GO:0006508">
    <property type="term" value="P:proteolysis"/>
    <property type="evidence" value="ECO:0007669"/>
    <property type="project" value="UniProtKB-KW"/>
</dbReference>
<dbReference type="Proteomes" id="UP001165080">
    <property type="component" value="Unassembled WGS sequence"/>
</dbReference>
<feature type="region of interest" description="Disordered" evidence="8">
    <location>
        <begin position="550"/>
        <end position="570"/>
    </location>
</feature>
<feature type="region of interest" description="Disordered" evidence="8">
    <location>
        <begin position="859"/>
        <end position="878"/>
    </location>
</feature>
<evidence type="ECO:0000256" key="7">
    <source>
        <dbReference type="SAM" id="Coils"/>
    </source>
</evidence>
<feature type="compositionally biased region" description="Acidic residues" evidence="8">
    <location>
        <begin position="68"/>
        <end position="77"/>
    </location>
</feature>
<name>A0A9W6BBN3_9CHLO</name>
<feature type="region of interest" description="Disordered" evidence="8">
    <location>
        <begin position="2957"/>
        <end position="2983"/>
    </location>
</feature>
<evidence type="ECO:0000256" key="6">
    <source>
        <dbReference type="ARBA" id="ARBA00022807"/>
    </source>
</evidence>
<feature type="compositionally biased region" description="Low complexity" evidence="8">
    <location>
        <begin position="551"/>
        <end position="569"/>
    </location>
</feature>
<evidence type="ECO:0000313" key="11">
    <source>
        <dbReference type="EMBL" id="GLC49194.1"/>
    </source>
</evidence>
<evidence type="ECO:0000256" key="5">
    <source>
        <dbReference type="ARBA" id="ARBA00022801"/>
    </source>
</evidence>
<keyword evidence="7" id="KW-0175">Coiled coil</keyword>
<proteinExistence type="predicted"/>
<feature type="domain" description="DUF3645" evidence="10">
    <location>
        <begin position="2442"/>
        <end position="2471"/>
    </location>
</feature>
<evidence type="ECO:0000256" key="4">
    <source>
        <dbReference type="ARBA" id="ARBA00022786"/>
    </source>
</evidence>
<comment type="caution">
    <text evidence="11">The sequence shown here is derived from an EMBL/GenBank/DDBJ whole genome shotgun (WGS) entry which is preliminary data.</text>
</comment>
<feature type="region of interest" description="Disordered" evidence="8">
    <location>
        <begin position="750"/>
        <end position="772"/>
    </location>
</feature>
<organism evidence="11 12">
    <name type="scientific">Pleodorina starrii</name>
    <dbReference type="NCBI Taxonomy" id="330485"/>
    <lineage>
        <taxon>Eukaryota</taxon>
        <taxon>Viridiplantae</taxon>
        <taxon>Chlorophyta</taxon>
        <taxon>core chlorophytes</taxon>
        <taxon>Chlorophyceae</taxon>
        <taxon>CS clade</taxon>
        <taxon>Chlamydomonadales</taxon>
        <taxon>Volvocaceae</taxon>
        <taxon>Pleodorina</taxon>
    </lineage>
</organism>
<feature type="compositionally biased region" description="Basic and acidic residues" evidence="8">
    <location>
        <begin position="755"/>
        <end position="764"/>
    </location>
</feature>
<dbReference type="Pfam" id="PF12340">
    <property type="entry name" value="DUF3638"/>
    <property type="match status" value="1"/>
</dbReference>
<feature type="region of interest" description="Disordered" evidence="8">
    <location>
        <begin position="1873"/>
        <end position="1903"/>
    </location>
</feature>
<keyword evidence="12" id="KW-1185">Reference proteome</keyword>
<feature type="region of interest" description="Disordered" evidence="8">
    <location>
        <begin position="63"/>
        <end position="82"/>
    </location>
</feature>
<sequence length="3214" mass="350135">MVDKGNGAGGQNAQAAAEQCCELEPQLLASLFDLTHQPAGHKQSEAHLRRLCDLVEQFAEQALRESDSDAEADEDVDSTTPSTRISAVWTDLSREDAASLHSAVALLRSPCLTWFPDFGCALLGLGQPMPSAGDCRGAAPPGVSVRSRPGELSLYLVALDEWRFHLHTMRGSTQHTAKCGGHTALFCGAIPAARYQQLVASARSMIQEALEKRRKMGEHGFQRTPGFVLSAACKACDALPGADESNGEPAAAEAEAERAVAGPPSTPPRARGGFTDVGQHTGGDTKRETCWPLVKAVVQFALEYGDVAGSGGGSGCDFLTPPPKPSSSSPLFPQALAHLDLWLLRRQLLLIQPDTATPTALNTAMHMLRSAATKAAALADDGYDMRAFEAACRQAEAHLSAATAQRALSAARCVELPPPGSPALSGSCTLPGGVLPEPLLPRAEAGGLAAARQRAERNLGSLPLLPPGASFASMLAWVSSRQQWPGADGDVALQLLMRSVERDLFARATAGFEKAPYNRLEVAEVAALEQVIDVYRSVVQRFLRQQEESVEQQSPQQQQQQRQQQALPPSTQPAVMQVELLSRELLVVWTGYCLMREAARRDHPIVSRYGVFGSHHDLRHLVLSDRAAVDAALAVAAYLQRHAVVGRPLFSQFDDGGATMQMAGEFAQGCPRLVGIWAAEWRDADDRVAVHWAEVQRKQALARKLRAELAQLESEGHTLQSTLNQLRARYGYSYNSAVYAAQQRVDNNAQQQWSKRSELAEAEKAPPAVMQPLPKDSGRALRWLFFLHMPPLFRHLSRASFLAQQMLLPRPMSKQVAGAISVSYMADLTSYHNAQRNTRTYLPNGPNHRPNGEQGAVKIWSRSAPPDPTSVGPQKVDSFTSPSDGVWYPDGLGPCMAWSGCGSAADQGQGFPAPFFNPFAPLPDVSLIELYFTEKLPPPMYGTASTAASATEGGGAAAAESPLQWVMHVRASASETRADRGNQAIANQDTKPSWLSKPAFLEFCSLRAYPLRQLRRLAAALHDRMLPLDQPAVHALVRQLLYHIGVLTDGGGDGSPPRLLWREGWERPGDVLPALCAELSSLADELKEKRREHEAVLLLGEVASYLAEWHAPCRDVARRFADMTARVADDLEAEVDAASNDDDVAAALLAKQCRWRCMALLCYGGGGGACMLDDDAGDVLQLAVLIRYASDILPDPSLRAALQPLLVRAHNVLASRAEALVAAVEAPGQRGNALLTAAVARVRPGRTRERLGGLIWRCLPGSLASFEAVGSAGSGSGGQQQLISVNLLDGTVLFDGWPPNRLPLEVTEQPLYRRTFGDWNFQVEFSGAGSQGVMEGLRLVNDRRYRFTLGDPEGRSGRRLVITEIDPRVGVELELLDVGADGRCGQWGAQLPTRLRELHSHWLCRSHGAIVLRPPNFLQQDVHFVVQCTPTANYYSYHCRRVPSHLQSRHHWTELLSVRELRQQLTDRLVQLRGCAVQDLLLSKLEEPQFIHAYDSREAEPGLLRLELPRFGLEFEIRPNDGSVTSRDYSGYRLHRRQLLVWEKEAEEEGGGGSDDEGTGGSSYDAVQYTLPEFRQYLVLERLPGTGAVQGARREDVLVLVPAGGVEVGKQPSFGSVGEVRVRVSNASDASLKAHCYEVHGRFRHLRAASIPARLQLAALYAATGTLLPEPLSRATGGQMALQLLRQCWTDRPLGGGSDGSALAQLRSVGDLGGHLVPALRLMAREVEASASQVRHLHEATATAAAMQLDGAATVADAVVGDADAGTSYLQERGAVLLPGGWGPNPRGLLTANEERRTLGGAAAAASRQPPPSWRRQRHYKAIEVGEALPVSGRYLRKVEERLSGLVVKTVSGRRRKAVPPYPLMDLAAATGGPGAGGVKRRRSTELSGRTAVPASTRASTPTPLQLSMHRELAGSWAEHHAQLAVEDYGLEPHTEQEIRRIKAEVTQRRAASEEYVFRHWSRVPEDVGCYSVSFRMLRAAGLVPAPAHPDLLRVAWQGEVALLQLNPFLSAGAVQRLREGVLVWLQLCVLEDRLTRLGRLVGAGEEYRIALIRELLVRRTWDPAQYPQWLVFEVEGQLQIRPEQEAVARHLMSHPGAIAQLNMGEGKTRVILPMLALRWADGTQVVRLNLLSTLLDEAYGHLHGTLCAGVLGRKLFTLPFHRGVELTGKRVKAMRASMEHCKQEGGLLLVAPEHRLSLQLKRLELGVGQQKQDEEMEDICTALDHLAAMPYLDLLDESDELLHHRLQLIYACGAPTALPGLQERTTVMQALLHTASRLATAGPADDSPAEAAAARSSRRPAQLQMQALLPAGAAVLEPPADRSPGAFCGLRLLPGEALEGRLRALHWRLAEELMYDPPYELRWLKQHPLKDRILKCVTDEAISAEEALGPGARGPQPHQLTDDQWAAVLALRGLLGCNLLQHCLQKRHRVDFGVNRNAGARKRMAVPYRAAHTPSERSEFAQPDVALLLTNLSYYYDGLSRDEFRAALTTLMGMGLSAQRDFYEGWLRLAANGIPPDELSKFDDVSKIDTSNGPQVETMWRHLRHNMAVVDFWLNHRVYPTETRQYPQRLASSAWHLADNTRRQVVGFSGTNDNHRLLPLQVAQADIPDRGLRATNGKMLSVIGQHTLGFTTLDPPTGDGGGGRPLWRVLLDTALAEGVDALLDCGALLAGASNRHAAEYLRQQLASRGDTTARFQGVTYFDEAERSWVVCDLRGRRLPRHASPIAERDTFVIYDDARCRGADLQLRQSAVGLLTLGPGACKDKVMQAAGRLRQLGRGQRLHFTAAVDVTDKILRLRAAAAVSSSLSSSSSSSSAPSPVDVLRWVMSNTVEATQRGVVPWASQGLHFAATRAAPPEGALQDEVLQLYDLYGGSMAEQPAAELVNTRAQHVRLLLLNKLQQQQMQVDGDDGNDNDDYDDYDDDDCGGGSVGHAEVELVDRIQAQAAEVGSGHNVVAGASAGDEECERELEEEEEEEQEVERQVPRVVAASERDWDYASVLGAGSIRELAPTAVVLDLYRAAGMLLPESLRTIGWLAKVRCTLNFLVGIVRNPACCPLNEYLRPVGALVLFRSGEVLLVSEREADQLQALIWNGARSGGTATSAADAPLLVDLCFARQAFVSGITPMLALPLTAAGGGRDGSAVAWSRAMQQLGPTQLSSVQLFNGETSYGIEALRGALRALVWRRREDVEVLVGMRGKLALLPRSDLERACEDP</sequence>
<feature type="domain" description="DUF3638" evidence="9">
    <location>
        <begin position="2060"/>
        <end position="2280"/>
    </location>
</feature>
<dbReference type="PANTHER" id="PTHR13367:SF33">
    <property type="entry name" value="P-LOOP CONTAINING NUCLEOSIDE TRIPHOSPHATE HYDROLASE PROTEIN"/>
    <property type="match status" value="1"/>
</dbReference>
<keyword evidence="4" id="KW-0833">Ubl conjugation pathway</keyword>
<dbReference type="GO" id="GO:0004843">
    <property type="term" value="F:cysteine-type deubiquitinase activity"/>
    <property type="evidence" value="ECO:0007669"/>
    <property type="project" value="UniProtKB-EC"/>
</dbReference>
<keyword evidence="3" id="KW-0645">Protease</keyword>
<gene>
    <name evidence="11" type="primary">PLEST004350</name>
    <name evidence="11" type="ORF">PLESTB_000192500</name>
</gene>
<dbReference type="Pfam" id="PF12359">
    <property type="entry name" value="DUF3645"/>
    <property type="match status" value="1"/>
</dbReference>
<accession>A0A9W6BBN3</accession>
<feature type="coiled-coil region" evidence="7">
    <location>
        <begin position="695"/>
        <end position="729"/>
    </location>
</feature>
<comment type="catalytic activity">
    <reaction evidence="1">
        <text>Thiol-dependent hydrolysis of ester, thioester, amide, peptide and isopeptide bonds formed by the C-terminal Gly of ubiquitin (a 76-residue protein attached to proteins as an intracellular targeting signal).</text>
        <dbReference type="EC" id="3.4.19.12"/>
    </reaction>
</comment>
<reference evidence="11 12" key="1">
    <citation type="journal article" date="2023" name="Commun. Biol.">
        <title>Reorganization of the ancestral sex-determining regions during the evolution of trioecy in Pleodorina starrii.</title>
        <authorList>
            <person name="Takahashi K."/>
            <person name="Suzuki S."/>
            <person name="Kawai-Toyooka H."/>
            <person name="Yamamoto K."/>
            <person name="Hamaji T."/>
            <person name="Ootsuki R."/>
            <person name="Yamaguchi H."/>
            <person name="Kawachi M."/>
            <person name="Higashiyama T."/>
            <person name="Nozaki H."/>
        </authorList>
    </citation>
    <scope>NUCLEOTIDE SEQUENCE [LARGE SCALE GENOMIC DNA]</scope>
    <source>
        <strain evidence="11 12">NIES-4479</strain>
    </source>
</reference>
<feature type="region of interest" description="Disordered" evidence="8">
    <location>
        <begin position="244"/>
        <end position="285"/>
    </location>
</feature>
<dbReference type="InterPro" id="IPR022099">
    <property type="entry name" value="DUF3638"/>
</dbReference>
<keyword evidence="5" id="KW-0378">Hydrolase</keyword>
<dbReference type="InterPro" id="IPR022105">
    <property type="entry name" value="DUF3645"/>
</dbReference>
<dbReference type="InterPro" id="IPR051346">
    <property type="entry name" value="OTU_Deubiquitinase"/>
</dbReference>
<evidence type="ECO:0000256" key="2">
    <source>
        <dbReference type="ARBA" id="ARBA00012759"/>
    </source>
</evidence>
<protein>
    <recommendedName>
        <fullName evidence="2">ubiquitinyl hydrolase 1</fullName>
        <ecNumber evidence="2">3.4.19.12</ecNumber>
    </recommendedName>
</protein>
<feature type="compositionally biased region" description="Acidic residues" evidence="8">
    <location>
        <begin position="2961"/>
        <end position="2978"/>
    </location>
</feature>
<evidence type="ECO:0000259" key="10">
    <source>
        <dbReference type="Pfam" id="PF12359"/>
    </source>
</evidence>
<evidence type="ECO:0000313" key="12">
    <source>
        <dbReference type="Proteomes" id="UP001165080"/>
    </source>
</evidence>
<evidence type="ECO:0000256" key="3">
    <source>
        <dbReference type="ARBA" id="ARBA00022670"/>
    </source>
</evidence>
<evidence type="ECO:0000256" key="8">
    <source>
        <dbReference type="SAM" id="MobiDB-lite"/>
    </source>
</evidence>
<dbReference type="EMBL" id="BRXU01000002">
    <property type="protein sequence ID" value="GLC49194.1"/>
    <property type="molecule type" value="Genomic_DNA"/>
</dbReference>
<dbReference type="EC" id="3.4.19.12" evidence="2"/>
<keyword evidence="6" id="KW-0788">Thiol protease</keyword>